<keyword evidence="3" id="KW-1185">Reference proteome</keyword>
<dbReference type="Proteomes" id="UP000609531">
    <property type="component" value="Unassembled WGS sequence"/>
</dbReference>
<dbReference type="RefSeq" id="WP_198884064.1">
    <property type="nucleotide sequence ID" value="NZ_JAEKJA010000024.1"/>
</dbReference>
<evidence type="ECO:0000313" key="3">
    <source>
        <dbReference type="Proteomes" id="UP000609531"/>
    </source>
</evidence>
<organism evidence="2 3">
    <name type="scientific">Acuticoccus mangrovi</name>
    <dbReference type="NCBI Taxonomy" id="2796142"/>
    <lineage>
        <taxon>Bacteria</taxon>
        <taxon>Pseudomonadati</taxon>
        <taxon>Pseudomonadota</taxon>
        <taxon>Alphaproteobacteria</taxon>
        <taxon>Hyphomicrobiales</taxon>
        <taxon>Amorphaceae</taxon>
        <taxon>Acuticoccus</taxon>
    </lineage>
</organism>
<dbReference type="AlphaFoldDB" id="A0A934IQD2"/>
<evidence type="ECO:0000256" key="1">
    <source>
        <dbReference type="SAM" id="MobiDB-lite"/>
    </source>
</evidence>
<protein>
    <submittedName>
        <fullName evidence="2">Uncharacterized protein</fullName>
    </submittedName>
</protein>
<dbReference type="EMBL" id="JAEKJA010000024">
    <property type="protein sequence ID" value="MBJ3778157.1"/>
    <property type="molecule type" value="Genomic_DNA"/>
</dbReference>
<gene>
    <name evidence="2" type="ORF">JCR33_20825</name>
</gene>
<sequence length="111" mass="12239">MRQLQSFAVTFDYSGEARQTLIEHPNSPPGQEIFNAVKTGNKPLGNTVDVVNEAVDLADRVIDTAGVLQDPLEVVRRPAEPRRDRGLREHPAMPGGQVSRPDQRRGRRGAS</sequence>
<feature type="region of interest" description="Disordered" evidence="1">
    <location>
        <begin position="75"/>
        <end position="111"/>
    </location>
</feature>
<evidence type="ECO:0000313" key="2">
    <source>
        <dbReference type="EMBL" id="MBJ3778157.1"/>
    </source>
</evidence>
<accession>A0A934IQD2</accession>
<proteinExistence type="predicted"/>
<reference evidence="2" key="1">
    <citation type="submission" date="2020-12" db="EMBL/GenBank/DDBJ databases">
        <title>Bacterial taxonomy.</title>
        <authorList>
            <person name="Pan X."/>
        </authorList>
    </citation>
    <scope>NUCLEOTIDE SEQUENCE</scope>
    <source>
        <strain evidence="2">B2012</strain>
    </source>
</reference>
<name>A0A934IQD2_9HYPH</name>
<feature type="compositionally biased region" description="Basic and acidic residues" evidence="1">
    <location>
        <begin position="75"/>
        <end position="91"/>
    </location>
</feature>
<comment type="caution">
    <text evidence="2">The sequence shown here is derived from an EMBL/GenBank/DDBJ whole genome shotgun (WGS) entry which is preliminary data.</text>
</comment>